<dbReference type="AlphaFoldDB" id="A0AAD9H6I2"/>
<dbReference type="Pfam" id="PF00082">
    <property type="entry name" value="Peptidase_S8"/>
    <property type="match status" value="1"/>
</dbReference>
<reference evidence="2" key="1">
    <citation type="submission" date="2021-06" db="EMBL/GenBank/DDBJ databases">
        <title>Comparative genomics, transcriptomics and evolutionary studies reveal genomic signatures of adaptation to plant cell wall in hemibiotrophic fungi.</title>
        <authorList>
            <consortium name="DOE Joint Genome Institute"/>
            <person name="Baroncelli R."/>
            <person name="Diaz J.F."/>
            <person name="Benocci T."/>
            <person name="Peng M."/>
            <person name="Battaglia E."/>
            <person name="Haridas S."/>
            <person name="Andreopoulos W."/>
            <person name="Labutti K."/>
            <person name="Pangilinan J."/>
            <person name="Floch G.L."/>
            <person name="Makela M.R."/>
            <person name="Henrissat B."/>
            <person name="Grigoriev I.V."/>
            <person name="Crouch J.A."/>
            <person name="De Vries R.P."/>
            <person name="Sukno S.A."/>
            <person name="Thon M.R."/>
        </authorList>
    </citation>
    <scope>NUCLEOTIDE SEQUENCE</scope>
    <source>
        <strain evidence="2">MAFF235873</strain>
    </source>
</reference>
<evidence type="ECO:0000259" key="1">
    <source>
        <dbReference type="Pfam" id="PF00082"/>
    </source>
</evidence>
<name>A0AAD9H6I2_9PEZI</name>
<dbReference type="GO" id="GO:0004252">
    <property type="term" value="F:serine-type endopeptidase activity"/>
    <property type="evidence" value="ECO:0007669"/>
    <property type="project" value="InterPro"/>
</dbReference>
<feature type="domain" description="Peptidase S8/S53" evidence="1">
    <location>
        <begin position="3"/>
        <end position="154"/>
    </location>
</feature>
<comment type="caution">
    <text evidence="2">The sequence shown here is derived from an EMBL/GenBank/DDBJ whole genome shotgun (WGS) entry which is preliminary data.</text>
</comment>
<dbReference type="Gene3D" id="3.40.50.200">
    <property type="entry name" value="Peptidase S8/S53 domain"/>
    <property type="match status" value="1"/>
</dbReference>
<organism evidence="2 3">
    <name type="scientific">Colletotrichum zoysiae</name>
    <dbReference type="NCBI Taxonomy" id="1216348"/>
    <lineage>
        <taxon>Eukaryota</taxon>
        <taxon>Fungi</taxon>
        <taxon>Dikarya</taxon>
        <taxon>Ascomycota</taxon>
        <taxon>Pezizomycotina</taxon>
        <taxon>Sordariomycetes</taxon>
        <taxon>Hypocreomycetidae</taxon>
        <taxon>Glomerellales</taxon>
        <taxon>Glomerellaceae</taxon>
        <taxon>Colletotrichum</taxon>
        <taxon>Colletotrichum graminicola species complex</taxon>
    </lineage>
</organism>
<accession>A0AAD9H6I2</accession>
<dbReference type="InterPro" id="IPR036852">
    <property type="entry name" value="Peptidase_S8/S53_dom_sf"/>
</dbReference>
<sequence length="233" mass="25716">MHEQAEIFIAKVFQRDDADEEREPILMAEAIRWAISQGVDIISISAGFATCPEPLRSAVHEAHAAHILIFAAASNWGNTDLVAFPARIKDHVYCIFATTGALKSARDINPEPRRNADNFAMLGQDISLEGHSNPVSGTSAATALAAGMAARVLDFVWNDEHQDDIQWVSLLQPKPSREGMTAVFRALVRSSEMYDCIQPRRMLPPPTEDNLGDLKASRAHVRRFLSQALKDAE</sequence>
<proteinExistence type="predicted"/>
<evidence type="ECO:0000313" key="3">
    <source>
        <dbReference type="Proteomes" id="UP001232148"/>
    </source>
</evidence>
<dbReference type="Proteomes" id="UP001232148">
    <property type="component" value="Unassembled WGS sequence"/>
</dbReference>
<gene>
    <name evidence="2" type="ORF">LX32DRAFT_698247</name>
</gene>
<protein>
    <submittedName>
        <fullName evidence="2">Subtilisin-like protein</fullName>
    </submittedName>
</protein>
<dbReference type="InterPro" id="IPR000209">
    <property type="entry name" value="Peptidase_S8/S53_dom"/>
</dbReference>
<keyword evidence="3" id="KW-1185">Reference proteome</keyword>
<evidence type="ECO:0000313" key="2">
    <source>
        <dbReference type="EMBL" id="KAK2023033.1"/>
    </source>
</evidence>
<dbReference type="EMBL" id="MU843016">
    <property type="protein sequence ID" value="KAK2023033.1"/>
    <property type="molecule type" value="Genomic_DNA"/>
</dbReference>
<dbReference type="SUPFAM" id="SSF52743">
    <property type="entry name" value="Subtilisin-like"/>
    <property type="match status" value="1"/>
</dbReference>
<dbReference type="GO" id="GO:0006508">
    <property type="term" value="P:proteolysis"/>
    <property type="evidence" value="ECO:0007669"/>
    <property type="project" value="InterPro"/>
</dbReference>